<keyword evidence="6" id="KW-1185">Reference proteome</keyword>
<dbReference type="InterPro" id="IPR000994">
    <property type="entry name" value="Pept_M24"/>
</dbReference>
<dbReference type="Pfam" id="PF00557">
    <property type="entry name" value="Peptidase_M24"/>
    <property type="match status" value="1"/>
</dbReference>
<accession>A0A2V2MZF9</accession>
<dbReference type="OrthoDB" id="1346at2157"/>
<dbReference type="SUPFAM" id="SSF55920">
    <property type="entry name" value="Creatinase/aminopeptidase"/>
    <property type="match status" value="1"/>
</dbReference>
<reference evidence="5 6" key="1">
    <citation type="submission" date="2018-05" db="EMBL/GenBank/DDBJ databases">
        <title>Draft genome of Methanospirillum stamsii Pt1.</title>
        <authorList>
            <person name="Dueholm M.S."/>
            <person name="Nielsen P.H."/>
            <person name="Bakmann L.F."/>
            <person name="Otzen D.E."/>
        </authorList>
    </citation>
    <scope>NUCLEOTIDE SEQUENCE [LARGE SCALE GENOMIC DNA]</scope>
    <source>
        <strain evidence="5 6">Pt1</strain>
    </source>
</reference>
<dbReference type="InterPro" id="IPR001131">
    <property type="entry name" value="Peptidase_M24B_aminopep-P_CS"/>
</dbReference>
<keyword evidence="5" id="KW-0645">Protease</keyword>
<dbReference type="PROSITE" id="PS00491">
    <property type="entry name" value="PROLINE_PEPTIDASE"/>
    <property type="match status" value="1"/>
</dbReference>
<dbReference type="GO" id="GO:0004177">
    <property type="term" value="F:aminopeptidase activity"/>
    <property type="evidence" value="ECO:0007669"/>
    <property type="project" value="UniProtKB-KW"/>
</dbReference>
<dbReference type="PANTHER" id="PTHR46112:SF2">
    <property type="entry name" value="XAA-PRO AMINOPEPTIDASE P-RELATED"/>
    <property type="match status" value="1"/>
</dbReference>
<evidence type="ECO:0000259" key="4">
    <source>
        <dbReference type="Pfam" id="PF00557"/>
    </source>
</evidence>
<comment type="caution">
    <text evidence="5">The sequence shown here is derived from an EMBL/GenBank/DDBJ whole genome shotgun (WGS) entry which is preliminary data.</text>
</comment>
<evidence type="ECO:0000313" key="5">
    <source>
        <dbReference type="EMBL" id="PWR73524.1"/>
    </source>
</evidence>
<name>A0A2V2MZF9_9EURY</name>
<dbReference type="InterPro" id="IPR036005">
    <property type="entry name" value="Creatinase/aminopeptidase-like"/>
</dbReference>
<dbReference type="AlphaFoldDB" id="A0A2V2MZF9"/>
<evidence type="ECO:0000313" key="6">
    <source>
        <dbReference type="Proteomes" id="UP000245934"/>
    </source>
</evidence>
<dbReference type="RefSeq" id="WP_109940935.1">
    <property type="nucleotide sequence ID" value="NZ_CP176366.1"/>
</dbReference>
<dbReference type="InterPro" id="IPR050659">
    <property type="entry name" value="Peptidase_M24B"/>
</dbReference>
<dbReference type="EMBL" id="QGMZ01000018">
    <property type="protein sequence ID" value="PWR73524.1"/>
    <property type="molecule type" value="Genomic_DNA"/>
</dbReference>
<comment type="similarity">
    <text evidence="3">Belongs to the peptidase M24B family.</text>
</comment>
<gene>
    <name evidence="5" type="ORF">DLD82_09795</name>
</gene>
<keyword evidence="1 3" id="KW-0479">Metal-binding</keyword>
<organism evidence="5 6">
    <name type="scientific">Methanospirillum stamsii</name>
    <dbReference type="NCBI Taxonomy" id="1277351"/>
    <lineage>
        <taxon>Archaea</taxon>
        <taxon>Methanobacteriati</taxon>
        <taxon>Methanobacteriota</taxon>
        <taxon>Stenosarchaea group</taxon>
        <taxon>Methanomicrobia</taxon>
        <taxon>Methanomicrobiales</taxon>
        <taxon>Methanospirillaceae</taxon>
        <taxon>Methanospirillum</taxon>
    </lineage>
</organism>
<dbReference type="PANTHER" id="PTHR46112">
    <property type="entry name" value="AMINOPEPTIDASE"/>
    <property type="match status" value="1"/>
</dbReference>
<keyword evidence="5" id="KW-0031">Aminopeptidase</keyword>
<feature type="domain" description="Peptidase M24" evidence="4">
    <location>
        <begin position="146"/>
        <end position="360"/>
    </location>
</feature>
<dbReference type="Proteomes" id="UP000245934">
    <property type="component" value="Unassembled WGS sequence"/>
</dbReference>
<sequence>MASLDDLITSSGATAYCLHASSENAAMRHMSRFVTHDPVTIIKKINEPPLMIVPQMEAERAARESPAQVITRQQAGYLEIFEHEKDPWKIQAEMISRLSKGPYLLPPDYPVALARALESHDAVIIDSTDRLSAPRAIKTPDEISWITRAQRAAEAAMETAISLIRHAEIRSGALYHDDAPLTSDMVRYEMNKTMLRYDCTADDTIVSCGPETAMPHCIGAGTLLTHEPIVIDVFPRDNKTGYYADMTRTVSRGMPSGRVTELYEAVKDALLLSERMVCAGKTGAECYQAVRDYFAELGFRSDTEGFIHSLGHGVGLEIHEAPSLSGIGGELSSGNVITLEPGLYYRGIGGVRIENLGIVEKSGFSRITDYSMDMIV</sequence>
<evidence type="ECO:0000256" key="2">
    <source>
        <dbReference type="ARBA" id="ARBA00022801"/>
    </source>
</evidence>
<dbReference type="GO" id="GO:0046872">
    <property type="term" value="F:metal ion binding"/>
    <property type="evidence" value="ECO:0007669"/>
    <property type="project" value="UniProtKB-KW"/>
</dbReference>
<keyword evidence="2" id="KW-0378">Hydrolase</keyword>
<proteinExistence type="inferred from homology"/>
<dbReference type="GeneID" id="97608763"/>
<evidence type="ECO:0000256" key="1">
    <source>
        <dbReference type="ARBA" id="ARBA00022723"/>
    </source>
</evidence>
<protein>
    <submittedName>
        <fullName evidence="5">Aminopeptidase P family protein</fullName>
    </submittedName>
</protein>
<evidence type="ECO:0000256" key="3">
    <source>
        <dbReference type="RuleBase" id="RU000590"/>
    </source>
</evidence>
<dbReference type="Gene3D" id="3.90.230.10">
    <property type="entry name" value="Creatinase/methionine aminopeptidase superfamily"/>
    <property type="match status" value="1"/>
</dbReference>